<proteinExistence type="predicted"/>
<reference evidence="1" key="1">
    <citation type="submission" date="2017-05" db="UniProtKB">
        <authorList>
            <consortium name="EnsemblMetazoa"/>
        </authorList>
    </citation>
    <scope>IDENTIFICATION</scope>
</reference>
<evidence type="ECO:0000313" key="1">
    <source>
        <dbReference type="EnsemblMetazoa" id="Aqu2.1.36622_001"/>
    </source>
</evidence>
<protein>
    <submittedName>
        <fullName evidence="1">Uncharacterized protein</fullName>
    </submittedName>
</protein>
<organism evidence="1">
    <name type="scientific">Amphimedon queenslandica</name>
    <name type="common">Sponge</name>
    <dbReference type="NCBI Taxonomy" id="400682"/>
    <lineage>
        <taxon>Eukaryota</taxon>
        <taxon>Metazoa</taxon>
        <taxon>Porifera</taxon>
        <taxon>Demospongiae</taxon>
        <taxon>Heteroscleromorpha</taxon>
        <taxon>Haplosclerida</taxon>
        <taxon>Niphatidae</taxon>
        <taxon>Amphimedon</taxon>
    </lineage>
</organism>
<dbReference type="AlphaFoldDB" id="A0A1X7VAS2"/>
<name>A0A1X7VAS2_AMPQE</name>
<dbReference type="InParanoid" id="A0A1X7VAS2"/>
<accession>A0A1X7VAS2</accession>
<dbReference type="EnsemblMetazoa" id="Aqu2.1.36622_001">
    <property type="protein sequence ID" value="Aqu2.1.36622_001"/>
    <property type="gene ID" value="Aqu2.1.36622"/>
</dbReference>
<sequence length="36" mass="4111">IQQVHIGCYVKKLLGWIDLCIQSMCVNCEGTFTLRP</sequence>